<dbReference type="EMBL" id="AP028907">
    <property type="protein sequence ID" value="BES82812.1"/>
    <property type="molecule type" value="Genomic_DNA"/>
</dbReference>
<dbReference type="RefSeq" id="WP_338250494.1">
    <property type="nucleotide sequence ID" value="NZ_AP028907.1"/>
</dbReference>
<reference evidence="1 2" key="1">
    <citation type="submission" date="2023-09" db="EMBL/GenBank/DDBJ databases">
        <title>Pyrofollis japonicus gen. nov. sp. nov., a novel member of the family Pyrodictiaceae isolated from the Iheya North hydrothermal field.</title>
        <authorList>
            <person name="Miyazaki U."/>
            <person name="Sanari M."/>
            <person name="Tame A."/>
            <person name="Kitajima M."/>
            <person name="Okamoto A."/>
            <person name="Sawayama S."/>
            <person name="Miyazaki J."/>
            <person name="Takai K."/>
            <person name="Nakagawa S."/>
        </authorList>
    </citation>
    <scope>NUCLEOTIDE SEQUENCE [LARGE SCALE GENOMIC DNA]</scope>
    <source>
        <strain evidence="1 2">AV2</strain>
    </source>
</reference>
<organism evidence="1 2">
    <name type="scientific">Pyrodictium abyssi</name>
    <dbReference type="NCBI Taxonomy" id="54256"/>
    <lineage>
        <taxon>Archaea</taxon>
        <taxon>Thermoproteota</taxon>
        <taxon>Thermoprotei</taxon>
        <taxon>Desulfurococcales</taxon>
        <taxon>Pyrodictiaceae</taxon>
        <taxon>Pyrodictium</taxon>
    </lineage>
</organism>
<name>A0ABN6ZRB6_9CREN</name>
<gene>
    <name evidence="1" type="ORF">PABY_23790</name>
</gene>
<sequence length="53" mass="5472">MAPGVGGGEPAPEKLGGGAQVKKVIEHAWGVAAGVEEIRMWPGRAWESPYTGV</sequence>
<evidence type="ECO:0000313" key="1">
    <source>
        <dbReference type="EMBL" id="BES82812.1"/>
    </source>
</evidence>
<keyword evidence="2" id="KW-1185">Reference proteome</keyword>
<dbReference type="Proteomes" id="UP001341135">
    <property type="component" value="Chromosome"/>
</dbReference>
<proteinExistence type="predicted"/>
<protein>
    <submittedName>
        <fullName evidence="1">Uncharacterized protein</fullName>
    </submittedName>
</protein>
<accession>A0ABN6ZRB6</accession>
<evidence type="ECO:0000313" key="2">
    <source>
        <dbReference type="Proteomes" id="UP001341135"/>
    </source>
</evidence>
<dbReference type="GeneID" id="89290384"/>